<evidence type="ECO:0000256" key="5">
    <source>
        <dbReference type="ARBA" id="ARBA00022989"/>
    </source>
</evidence>
<dbReference type="Gene3D" id="3.90.550.10">
    <property type="entry name" value="Spore Coat Polysaccharide Biosynthesis Protein SpsA, Chain A"/>
    <property type="match status" value="1"/>
</dbReference>
<keyword evidence="5" id="KW-1133">Transmembrane helix</keyword>
<dbReference type="PANTHER" id="PTHR43867:SF8">
    <property type="entry name" value="GLYCOSIDE HYDROLASE FAMILY 8"/>
    <property type="match status" value="1"/>
</dbReference>
<reference evidence="7" key="1">
    <citation type="submission" date="2022-12" db="EMBL/GenBank/DDBJ databases">
        <authorList>
            <person name="Webb A."/>
        </authorList>
    </citation>
    <scope>NUCLEOTIDE SEQUENCE</scope>
    <source>
        <strain evidence="7">Hp1</strain>
    </source>
</reference>
<dbReference type="GO" id="GO:0016757">
    <property type="term" value="F:glycosyltransferase activity"/>
    <property type="evidence" value="ECO:0007669"/>
    <property type="project" value="UniProtKB-KW"/>
</dbReference>
<dbReference type="GO" id="GO:0016020">
    <property type="term" value="C:membrane"/>
    <property type="evidence" value="ECO:0007669"/>
    <property type="project" value="UniProtKB-SubCell"/>
</dbReference>
<evidence type="ECO:0000256" key="2">
    <source>
        <dbReference type="ARBA" id="ARBA00022676"/>
    </source>
</evidence>
<gene>
    <name evidence="7" type="ORF">HBR001_LOCUS3325</name>
</gene>
<accession>A0AAV0TN89</accession>
<comment type="subcellular location">
    <subcellularLocation>
        <location evidence="1">Membrane</location>
        <topology evidence="1">Multi-pass membrane protein</topology>
    </subcellularLocation>
</comment>
<keyword evidence="8" id="KW-1185">Reference proteome</keyword>
<evidence type="ECO:0008006" key="9">
    <source>
        <dbReference type="Google" id="ProtNLM"/>
    </source>
</evidence>
<dbReference type="EMBL" id="CANTFL010000550">
    <property type="protein sequence ID" value="CAI5724294.1"/>
    <property type="molecule type" value="Genomic_DNA"/>
</dbReference>
<keyword evidence="2" id="KW-0328">Glycosyltransferase</keyword>
<organism evidence="7 8">
    <name type="scientific">Hyaloperonospora brassicae</name>
    <name type="common">Brassica downy mildew</name>
    <name type="synonym">Peronospora brassicae</name>
    <dbReference type="NCBI Taxonomy" id="162125"/>
    <lineage>
        <taxon>Eukaryota</taxon>
        <taxon>Sar</taxon>
        <taxon>Stramenopiles</taxon>
        <taxon>Oomycota</taxon>
        <taxon>Peronosporomycetes</taxon>
        <taxon>Peronosporales</taxon>
        <taxon>Peronosporaceae</taxon>
        <taxon>Hyaloperonospora</taxon>
    </lineage>
</organism>
<dbReference type="AlphaFoldDB" id="A0AAV0TN89"/>
<comment type="caution">
    <text evidence="7">The sequence shown here is derived from an EMBL/GenBank/DDBJ whole genome shotgun (WGS) entry which is preliminary data.</text>
</comment>
<protein>
    <recommendedName>
        <fullName evidence="9">Glycosyltransferase 2-like domain-containing protein</fullName>
    </recommendedName>
</protein>
<evidence type="ECO:0000313" key="7">
    <source>
        <dbReference type="EMBL" id="CAI5724294.1"/>
    </source>
</evidence>
<dbReference type="Proteomes" id="UP001162031">
    <property type="component" value="Unassembled WGS sequence"/>
</dbReference>
<dbReference type="PANTHER" id="PTHR43867">
    <property type="entry name" value="CELLULOSE SYNTHASE CATALYTIC SUBUNIT A [UDP-FORMING]"/>
    <property type="match status" value="1"/>
</dbReference>
<sequence length="140" mass="15516">MNNRLLNEGADGTYVLSLDNDMKPHLKFLLAVLSLVFSEGEAIDDYSRGRDGFDSADFAGSNAVFRRQAFDSIGGSQTNTLYSFLPPLAFCRWVLILLANRAVDNNYKKRAQAGMVFVVVHFDDGSFEAIQARVTGMHKS</sequence>
<evidence type="ECO:0000313" key="8">
    <source>
        <dbReference type="Proteomes" id="UP001162031"/>
    </source>
</evidence>
<evidence type="ECO:0000256" key="4">
    <source>
        <dbReference type="ARBA" id="ARBA00022692"/>
    </source>
</evidence>
<dbReference type="SUPFAM" id="SSF53448">
    <property type="entry name" value="Nucleotide-diphospho-sugar transferases"/>
    <property type="match status" value="1"/>
</dbReference>
<dbReference type="InterPro" id="IPR050321">
    <property type="entry name" value="Glycosyltr_2/OpgH_subfam"/>
</dbReference>
<evidence type="ECO:0000256" key="3">
    <source>
        <dbReference type="ARBA" id="ARBA00022679"/>
    </source>
</evidence>
<proteinExistence type="predicted"/>
<evidence type="ECO:0000256" key="6">
    <source>
        <dbReference type="ARBA" id="ARBA00023136"/>
    </source>
</evidence>
<keyword evidence="3" id="KW-0808">Transferase</keyword>
<keyword evidence="4" id="KW-0812">Transmembrane</keyword>
<dbReference type="InterPro" id="IPR029044">
    <property type="entry name" value="Nucleotide-diphossugar_trans"/>
</dbReference>
<keyword evidence="6" id="KW-0472">Membrane</keyword>
<evidence type="ECO:0000256" key="1">
    <source>
        <dbReference type="ARBA" id="ARBA00004141"/>
    </source>
</evidence>
<name>A0AAV0TN89_HYABA</name>